<sequence length="38" mass="4175">MMLFIVVGIVGVLLFSAWLIACPEIPESGFAFLKFIMA</sequence>
<dbReference type="Proteomes" id="UP000017133">
    <property type="component" value="Unassembled WGS sequence"/>
</dbReference>
<protein>
    <submittedName>
        <fullName evidence="1">Uncharacterized protein</fullName>
    </submittedName>
</protein>
<keyword evidence="2" id="KW-1185">Reference proteome</keyword>
<name>U7QS21_PHOTE</name>
<accession>U7QS21</accession>
<proteinExistence type="predicted"/>
<dbReference type="PATRIC" id="fig|1389415.4.peg.4579"/>
<comment type="caution">
    <text evidence="1">The sequence shown here is derived from an EMBL/GenBank/DDBJ whole genome shotgun (WGS) entry which is preliminary data.</text>
</comment>
<evidence type="ECO:0000313" key="1">
    <source>
        <dbReference type="EMBL" id="ERT10784.1"/>
    </source>
</evidence>
<organism evidence="1 2">
    <name type="scientific">Photorhabdus temperata J3</name>
    <dbReference type="NCBI Taxonomy" id="1389415"/>
    <lineage>
        <taxon>Bacteria</taxon>
        <taxon>Pseudomonadati</taxon>
        <taxon>Pseudomonadota</taxon>
        <taxon>Gammaproteobacteria</taxon>
        <taxon>Enterobacterales</taxon>
        <taxon>Morganellaceae</taxon>
        <taxon>Photorhabdus</taxon>
    </lineage>
</organism>
<reference evidence="1 2" key="1">
    <citation type="submission" date="2013-10" db="EMBL/GenBank/DDBJ databases">
        <title>Whole Genome Shotgun Sequence of Photorhabdus temperata J3.</title>
        <authorList>
            <person name="Park G.-S."/>
            <person name="Hong S.-J."/>
            <person name="Shin J.-H."/>
        </authorList>
    </citation>
    <scope>NUCLEOTIDE SEQUENCE [LARGE SCALE GENOMIC DNA]</scope>
    <source>
        <strain evidence="1 2">J3</strain>
    </source>
</reference>
<dbReference type="AlphaFoldDB" id="U7QS21"/>
<gene>
    <name evidence="1" type="ORF">O185_22930</name>
</gene>
<evidence type="ECO:0000313" key="2">
    <source>
        <dbReference type="Proteomes" id="UP000017133"/>
    </source>
</evidence>
<dbReference type="EMBL" id="AXDT01000267">
    <property type="protein sequence ID" value="ERT10784.1"/>
    <property type="molecule type" value="Genomic_DNA"/>
</dbReference>